<dbReference type="Proteomes" id="UP000837801">
    <property type="component" value="Unassembled WGS sequence"/>
</dbReference>
<dbReference type="SUPFAM" id="SSF54928">
    <property type="entry name" value="RNA-binding domain, RBD"/>
    <property type="match status" value="1"/>
</dbReference>
<evidence type="ECO:0000259" key="4">
    <source>
        <dbReference type="PROSITE" id="PS50102"/>
    </source>
</evidence>
<feature type="compositionally biased region" description="Low complexity" evidence="3">
    <location>
        <begin position="193"/>
        <end position="203"/>
    </location>
</feature>
<organism evidence="5 6">
    <name type="scientific">[Candida] railenensis</name>
    <dbReference type="NCBI Taxonomy" id="45579"/>
    <lineage>
        <taxon>Eukaryota</taxon>
        <taxon>Fungi</taxon>
        <taxon>Dikarya</taxon>
        <taxon>Ascomycota</taxon>
        <taxon>Saccharomycotina</taxon>
        <taxon>Pichiomycetes</taxon>
        <taxon>Debaryomycetaceae</taxon>
        <taxon>Kurtzmaniella</taxon>
    </lineage>
</organism>
<dbReference type="GO" id="GO:0003729">
    <property type="term" value="F:mRNA binding"/>
    <property type="evidence" value="ECO:0007669"/>
    <property type="project" value="TreeGrafter"/>
</dbReference>
<feature type="compositionally biased region" description="Basic residues" evidence="3">
    <location>
        <begin position="17"/>
        <end position="31"/>
    </location>
</feature>
<dbReference type="GO" id="GO:0005634">
    <property type="term" value="C:nucleus"/>
    <property type="evidence" value="ECO:0007669"/>
    <property type="project" value="TreeGrafter"/>
</dbReference>
<comment type="caution">
    <text evidence="5">The sequence shown here is derived from an EMBL/GenBank/DDBJ whole genome shotgun (WGS) entry which is preliminary data.</text>
</comment>
<reference evidence="5" key="1">
    <citation type="submission" date="2022-03" db="EMBL/GenBank/DDBJ databases">
        <authorList>
            <person name="Legras J.-L."/>
            <person name="Devillers H."/>
            <person name="Grondin C."/>
        </authorList>
    </citation>
    <scope>NUCLEOTIDE SEQUENCE</scope>
    <source>
        <strain evidence="5">CLIB 1423</strain>
    </source>
</reference>
<evidence type="ECO:0000256" key="1">
    <source>
        <dbReference type="ARBA" id="ARBA00022884"/>
    </source>
</evidence>
<dbReference type="SMART" id="SM00360">
    <property type="entry name" value="RRM"/>
    <property type="match status" value="1"/>
</dbReference>
<name>A0A9P0VXC2_9ASCO</name>
<feature type="region of interest" description="Disordered" evidence="3">
    <location>
        <begin position="1"/>
        <end position="53"/>
    </location>
</feature>
<gene>
    <name evidence="5" type="ORF">CLIB1423_03S04984</name>
</gene>
<feature type="compositionally biased region" description="Basic residues" evidence="3">
    <location>
        <begin position="38"/>
        <end position="48"/>
    </location>
</feature>
<keyword evidence="1 2" id="KW-0694">RNA-binding</keyword>
<dbReference type="InterPro" id="IPR012677">
    <property type="entry name" value="Nucleotide-bd_a/b_plait_sf"/>
</dbReference>
<protein>
    <submittedName>
        <fullName evidence="5">RNA annealing protein Yra1p</fullName>
    </submittedName>
</protein>
<dbReference type="InterPro" id="IPR035979">
    <property type="entry name" value="RBD_domain_sf"/>
</dbReference>
<dbReference type="InterPro" id="IPR051229">
    <property type="entry name" value="ALYREF_mRNA_export"/>
</dbReference>
<dbReference type="PANTHER" id="PTHR19965:SF35">
    <property type="entry name" value="RNA ANNEALING PROTEIN YRA1"/>
    <property type="match status" value="1"/>
</dbReference>
<dbReference type="Gene3D" id="3.30.70.330">
    <property type="match status" value="1"/>
</dbReference>
<dbReference type="PROSITE" id="PS50102">
    <property type="entry name" value="RRM"/>
    <property type="match status" value="1"/>
</dbReference>
<dbReference type="AlphaFoldDB" id="A0A9P0VXC2"/>
<dbReference type="EMBL" id="CAKXYY010000003">
    <property type="protein sequence ID" value="CAH2351379.1"/>
    <property type="molecule type" value="Genomic_DNA"/>
</dbReference>
<sequence>MSTALDKSLDDIISSQKKARPAKKVVAKKSKPGISKNISKKATPKSNKKPVVSFKKPAAPAPAANTLDASYATKVVVHGLPKDIKLDAIKDFFQSQVGGVQNIALTYNERGQFKGIATIIFKAAKSASLAVSKYNGAPIDGGSSKLKLELIIDPTKKPLTSRIAPIVQQVAKAKAVQAKKQHANQKGAKAKKPVAGAKVAGAKKPVKQAKKTVEQLDQEMADYFG</sequence>
<dbReference type="PANTHER" id="PTHR19965">
    <property type="entry name" value="RNA AND EXPORT FACTOR BINDING PROTEIN"/>
    <property type="match status" value="1"/>
</dbReference>
<dbReference type="Pfam" id="PF00076">
    <property type="entry name" value="RRM_1"/>
    <property type="match status" value="1"/>
</dbReference>
<dbReference type="OrthoDB" id="346839at2759"/>
<evidence type="ECO:0000313" key="6">
    <source>
        <dbReference type="Proteomes" id="UP000837801"/>
    </source>
</evidence>
<dbReference type="InterPro" id="IPR000504">
    <property type="entry name" value="RRM_dom"/>
</dbReference>
<proteinExistence type="predicted"/>
<evidence type="ECO:0000313" key="5">
    <source>
        <dbReference type="EMBL" id="CAH2351379.1"/>
    </source>
</evidence>
<keyword evidence="6" id="KW-1185">Reference proteome</keyword>
<accession>A0A9P0VXC2</accession>
<feature type="region of interest" description="Disordered" evidence="3">
    <location>
        <begin position="179"/>
        <end position="203"/>
    </location>
</feature>
<feature type="compositionally biased region" description="Basic residues" evidence="3">
    <location>
        <begin position="179"/>
        <end position="192"/>
    </location>
</feature>
<evidence type="ECO:0000256" key="3">
    <source>
        <dbReference type="SAM" id="MobiDB-lite"/>
    </source>
</evidence>
<feature type="domain" description="RRM" evidence="4">
    <location>
        <begin position="73"/>
        <end position="153"/>
    </location>
</feature>
<evidence type="ECO:0000256" key="2">
    <source>
        <dbReference type="PROSITE-ProRule" id="PRU00176"/>
    </source>
</evidence>